<dbReference type="InterPro" id="IPR001810">
    <property type="entry name" value="F-box_dom"/>
</dbReference>
<protein>
    <recommendedName>
        <fullName evidence="1">F-box domain-containing protein</fullName>
    </recommendedName>
</protein>
<dbReference type="OrthoDB" id="629492at2759"/>
<dbReference type="Gene3D" id="3.80.10.10">
    <property type="entry name" value="Ribonuclease Inhibitor"/>
    <property type="match status" value="1"/>
</dbReference>
<dbReference type="SUPFAM" id="SSF81383">
    <property type="entry name" value="F-box domain"/>
    <property type="match status" value="1"/>
</dbReference>
<dbReference type="PANTHER" id="PTHR38926">
    <property type="entry name" value="F-BOX DOMAIN CONTAINING PROTEIN, EXPRESSED"/>
    <property type="match status" value="1"/>
</dbReference>
<dbReference type="EMBL" id="CP090165">
    <property type="protein sequence ID" value="UJO15305.1"/>
    <property type="molecule type" value="Genomic_DNA"/>
</dbReference>
<reference evidence="2" key="2">
    <citation type="journal article" date="2022" name="Microb. Genom.">
        <title>A chromosome-scale genome assembly of the tomato pathogen Cladosporium fulvum reveals a compartmentalized genome architecture and the presence of a dispensable chromosome.</title>
        <authorList>
            <person name="Zaccaron A.Z."/>
            <person name="Chen L.H."/>
            <person name="Samaras A."/>
            <person name="Stergiopoulos I."/>
        </authorList>
    </citation>
    <scope>NUCLEOTIDE SEQUENCE</scope>
    <source>
        <strain evidence="2">Race5_Kim</strain>
    </source>
</reference>
<evidence type="ECO:0000313" key="3">
    <source>
        <dbReference type="Proteomes" id="UP000756132"/>
    </source>
</evidence>
<dbReference type="SMART" id="SM00256">
    <property type="entry name" value="FBOX"/>
    <property type="match status" value="1"/>
</dbReference>
<dbReference type="InterPro" id="IPR036047">
    <property type="entry name" value="F-box-like_dom_sf"/>
</dbReference>
<feature type="domain" description="F-box" evidence="1">
    <location>
        <begin position="1"/>
        <end position="48"/>
    </location>
</feature>
<dbReference type="OMA" id="CERVICL"/>
<evidence type="ECO:0000313" key="2">
    <source>
        <dbReference type="EMBL" id="UJO15305.1"/>
    </source>
</evidence>
<dbReference type="PROSITE" id="PS50181">
    <property type="entry name" value="FBOX"/>
    <property type="match status" value="1"/>
</dbReference>
<reference evidence="2" key="1">
    <citation type="submission" date="2021-12" db="EMBL/GenBank/DDBJ databases">
        <authorList>
            <person name="Zaccaron A."/>
            <person name="Stergiopoulos I."/>
        </authorList>
    </citation>
    <scope>NUCLEOTIDE SEQUENCE</scope>
    <source>
        <strain evidence="2">Race5_Kim</strain>
    </source>
</reference>
<organism evidence="2 3">
    <name type="scientific">Passalora fulva</name>
    <name type="common">Tomato leaf mold</name>
    <name type="synonym">Cladosporium fulvum</name>
    <dbReference type="NCBI Taxonomy" id="5499"/>
    <lineage>
        <taxon>Eukaryota</taxon>
        <taxon>Fungi</taxon>
        <taxon>Dikarya</taxon>
        <taxon>Ascomycota</taxon>
        <taxon>Pezizomycotina</taxon>
        <taxon>Dothideomycetes</taxon>
        <taxon>Dothideomycetidae</taxon>
        <taxon>Mycosphaerellales</taxon>
        <taxon>Mycosphaerellaceae</taxon>
        <taxon>Fulvia</taxon>
    </lineage>
</organism>
<dbReference type="KEGG" id="ffu:CLAFUR5_08014"/>
<dbReference type="Gene3D" id="1.20.1280.50">
    <property type="match status" value="1"/>
</dbReference>
<name>A0A9Q8LD55_PASFU</name>
<dbReference type="GeneID" id="71987892"/>
<dbReference type="RefSeq" id="XP_047759671.1">
    <property type="nucleotide sequence ID" value="XM_047907162.1"/>
</dbReference>
<dbReference type="SUPFAM" id="SSF52047">
    <property type="entry name" value="RNI-like"/>
    <property type="match status" value="1"/>
</dbReference>
<dbReference type="InterPro" id="IPR032675">
    <property type="entry name" value="LRR_dom_sf"/>
</dbReference>
<gene>
    <name evidence="2" type="ORF">CLAFUR5_08014</name>
</gene>
<accession>A0A9Q8LD55</accession>
<dbReference type="Proteomes" id="UP000756132">
    <property type="component" value="Chromosome 3"/>
</dbReference>
<evidence type="ECO:0000259" key="1">
    <source>
        <dbReference type="PROSITE" id="PS50181"/>
    </source>
</evidence>
<dbReference type="AlphaFoldDB" id="A0A9Q8LD55"/>
<sequence>MDPLAALPTELALKILECLSFRSIVAAQRISKSWLNFVRSESSLWHHLDLTRARRDFPTQFTVDTAIRVAAKEITAITLYGDRMRDQDETFEKVAQSCPLEKVALMQTGVINEDRQLALTLRDLRGPLRELRMHALNSHPVKLRSLYIEPHIDTLELLDIDGYQVMSDHFLTNSTFPRLHTLRVAAKGQQGSGVVGIGSKAHRYTVLRSLEISNIDKRRNPSAFSGFTNLTRLDLRHHVISMRALKLPPSLKTLRLDAQVSITADESQEGELRFDLPHLECLELSLIGITLKDIDKFLCAAPGREGEASSKGSNLTTLLLSHLEESSWADVPVPFTHPRLQRLRNLRIHDTVSLEDARLQMVVDQLKHLQWLDVCRSSITDAGVRYVVEHSGVKMLHLRGCESVGDEIVEWTRGQGVNVGR</sequence>
<proteinExistence type="predicted"/>
<dbReference type="Pfam" id="PF12937">
    <property type="entry name" value="F-box-like"/>
    <property type="match status" value="1"/>
</dbReference>
<keyword evidence="3" id="KW-1185">Reference proteome</keyword>
<dbReference type="PANTHER" id="PTHR38926:SF5">
    <property type="entry name" value="F-BOX AND LEUCINE-RICH REPEAT PROTEIN 6"/>
    <property type="match status" value="1"/>
</dbReference>